<accession>A0A5D4KB72</accession>
<dbReference type="AlphaFoldDB" id="A0A5D4KB72"/>
<dbReference type="EMBL" id="VTEH01000011">
    <property type="protein sequence ID" value="TYR74568.1"/>
    <property type="molecule type" value="Genomic_DNA"/>
</dbReference>
<evidence type="ECO:0000313" key="1">
    <source>
        <dbReference type="EMBL" id="TYR74568.1"/>
    </source>
</evidence>
<proteinExistence type="predicted"/>
<organism evidence="1 2">
    <name type="scientific">Rossellomorea vietnamensis</name>
    <dbReference type="NCBI Taxonomy" id="218284"/>
    <lineage>
        <taxon>Bacteria</taxon>
        <taxon>Bacillati</taxon>
        <taxon>Bacillota</taxon>
        <taxon>Bacilli</taxon>
        <taxon>Bacillales</taxon>
        <taxon>Bacillaceae</taxon>
        <taxon>Rossellomorea</taxon>
    </lineage>
</organism>
<protein>
    <submittedName>
        <fullName evidence="1">Uncharacterized protein</fullName>
    </submittedName>
</protein>
<evidence type="ECO:0000313" key="2">
    <source>
        <dbReference type="Proteomes" id="UP000323317"/>
    </source>
</evidence>
<comment type="caution">
    <text evidence="1">The sequence shown here is derived from an EMBL/GenBank/DDBJ whole genome shotgun (WGS) entry which is preliminary data.</text>
</comment>
<dbReference type="RefSeq" id="WP_148947397.1">
    <property type="nucleotide sequence ID" value="NZ_JBNIKK010000019.1"/>
</dbReference>
<dbReference type="Proteomes" id="UP000323317">
    <property type="component" value="Unassembled WGS sequence"/>
</dbReference>
<reference evidence="1 2" key="1">
    <citation type="submission" date="2019-08" db="EMBL/GenBank/DDBJ databases">
        <title>Bacillus genomes from the desert of Cuatro Cienegas, Coahuila.</title>
        <authorList>
            <person name="Olmedo-Alvarez G."/>
        </authorList>
    </citation>
    <scope>NUCLEOTIDE SEQUENCE [LARGE SCALE GENOMIC DNA]</scope>
    <source>
        <strain evidence="1 2">CH40_1T</strain>
    </source>
</reference>
<sequence>MKKSPPCPCGCGKNAYACKPPLSVRVSSRPFNTPEERAEIIENVEACSTFRMRMRGHFLFYGKDLAAYVKTTTVTPNTTPFLHRFSNYLYEKCDSGTLQSWEDCGHHFWDEFISAFCPHHLPLSHKEKETEKFLFQLTKFANWLDIHTNSATLPIITSSIKTHKPQLKLSEKITNHLLKKHFPTILSKNWNYSNAIHEFNTHFERCQNIADGLFEVTGSIDKIVLAAHLETNKIYHIRGLPAHLLQSPLLIHGVIGKGYKEKRWNWIFTSGAYPMGAKEYLLLHMETAQSSPYLDTWFWV</sequence>
<name>A0A5D4KB72_9BACI</name>
<gene>
    <name evidence="1" type="ORF">FZC79_13915</name>
</gene>